<dbReference type="Proteomes" id="UP000050525">
    <property type="component" value="Unassembled WGS sequence"/>
</dbReference>
<dbReference type="EMBL" id="AKHW03001146">
    <property type="protein sequence ID" value="KYO43697.1"/>
    <property type="molecule type" value="Genomic_DNA"/>
</dbReference>
<evidence type="ECO:0000313" key="2">
    <source>
        <dbReference type="Proteomes" id="UP000050525"/>
    </source>
</evidence>
<evidence type="ECO:0000313" key="1">
    <source>
        <dbReference type="EMBL" id="KYO43697.1"/>
    </source>
</evidence>
<gene>
    <name evidence="1" type="ORF">Y1Q_0013686</name>
</gene>
<proteinExistence type="predicted"/>
<reference evidence="1 2" key="1">
    <citation type="journal article" date="2012" name="Genome Biol.">
        <title>Sequencing three crocodilian genomes to illuminate the evolution of archosaurs and amniotes.</title>
        <authorList>
            <person name="St John J.A."/>
            <person name="Braun E.L."/>
            <person name="Isberg S.R."/>
            <person name="Miles L.G."/>
            <person name="Chong A.Y."/>
            <person name="Gongora J."/>
            <person name="Dalzell P."/>
            <person name="Moran C."/>
            <person name="Bed'hom B."/>
            <person name="Abzhanov A."/>
            <person name="Burgess S.C."/>
            <person name="Cooksey A.M."/>
            <person name="Castoe T.A."/>
            <person name="Crawford N.G."/>
            <person name="Densmore L.D."/>
            <person name="Drew J.C."/>
            <person name="Edwards S.V."/>
            <person name="Faircloth B.C."/>
            <person name="Fujita M.K."/>
            <person name="Greenwold M.J."/>
            <person name="Hoffmann F.G."/>
            <person name="Howard J.M."/>
            <person name="Iguchi T."/>
            <person name="Janes D.E."/>
            <person name="Khan S.Y."/>
            <person name="Kohno S."/>
            <person name="de Koning A.J."/>
            <person name="Lance S.L."/>
            <person name="McCarthy F.M."/>
            <person name="McCormack J.E."/>
            <person name="Merchant M.E."/>
            <person name="Peterson D.G."/>
            <person name="Pollock D.D."/>
            <person name="Pourmand N."/>
            <person name="Raney B.J."/>
            <person name="Roessler K.A."/>
            <person name="Sanford J.R."/>
            <person name="Sawyer R.H."/>
            <person name="Schmidt C.J."/>
            <person name="Triplett E.W."/>
            <person name="Tuberville T.D."/>
            <person name="Venegas-Anaya M."/>
            <person name="Howard J.T."/>
            <person name="Jarvis E.D."/>
            <person name="Guillette L.J.Jr."/>
            <person name="Glenn T.C."/>
            <person name="Green R.E."/>
            <person name="Ray D.A."/>
        </authorList>
    </citation>
    <scope>NUCLEOTIDE SEQUENCE [LARGE SCALE GENOMIC DNA]</scope>
    <source>
        <strain evidence="1">KSC_2009_1</strain>
    </source>
</reference>
<organism evidence="1 2">
    <name type="scientific">Alligator mississippiensis</name>
    <name type="common">American alligator</name>
    <dbReference type="NCBI Taxonomy" id="8496"/>
    <lineage>
        <taxon>Eukaryota</taxon>
        <taxon>Metazoa</taxon>
        <taxon>Chordata</taxon>
        <taxon>Craniata</taxon>
        <taxon>Vertebrata</taxon>
        <taxon>Euteleostomi</taxon>
        <taxon>Archelosauria</taxon>
        <taxon>Archosauria</taxon>
        <taxon>Crocodylia</taxon>
        <taxon>Alligatoridae</taxon>
        <taxon>Alligatorinae</taxon>
        <taxon>Alligator</taxon>
    </lineage>
</organism>
<sequence length="139" mass="15454">MCGITANLINHSLHYKGANVPMFTISHSLDQEKYFYLYTWVNPGTGNSGLQEMPPPSPSFSSSPLTLLPWSQQATAASVGDVLEPLKQATEGFATQSDLRIPRGLVWSMVHMESQGFLRTNCPERVNQTVPQKHSYDGW</sequence>
<name>A0A151P3P9_ALLMI</name>
<comment type="caution">
    <text evidence="1">The sequence shown here is derived from an EMBL/GenBank/DDBJ whole genome shotgun (WGS) entry which is preliminary data.</text>
</comment>
<keyword evidence="2" id="KW-1185">Reference proteome</keyword>
<accession>A0A151P3P9</accession>
<dbReference type="AlphaFoldDB" id="A0A151P3P9"/>
<protein>
    <submittedName>
        <fullName evidence="1">Uncharacterized protein</fullName>
    </submittedName>
</protein>